<evidence type="ECO:0000313" key="2">
    <source>
        <dbReference type="Proteomes" id="UP001054897"/>
    </source>
</evidence>
<proteinExistence type="predicted"/>
<protein>
    <submittedName>
        <fullName evidence="1">Uncharacterized protein</fullName>
    </submittedName>
</protein>
<keyword evidence="2" id="KW-1185">Reference proteome</keyword>
<evidence type="ECO:0000313" key="1">
    <source>
        <dbReference type="EMBL" id="USR41902.1"/>
    </source>
</evidence>
<dbReference type="EMBL" id="CP099397">
    <property type="protein sequence ID" value="USR41902.1"/>
    <property type="molecule type" value="Genomic_DNA"/>
</dbReference>
<name>A0ABY5ADB2_9GAMM</name>
<dbReference type="RefSeq" id="WP_129482620.1">
    <property type="nucleotide sequence ID" value="NZ_CP099397.1"/>
</dbReference>
<dbReference type="GeneID" id="300081491"/>
<sequence length="698" mass="77810">MDLQKLREIVDFSLPEINSCGGDLRQLYEYVGLDASSSLTMSEVSNALYEKIRGAFASGHAEVWRVCRSLRTDLIREHVLQGANLEPYIDVLDHLADAIRVDGDLRSPIEGDWANAIRAAYDHTHIRSWGDKNRERTYSREFKVARAARVLRDAGFPVILESGKLTLDEAAERGLVSTIEDIVSTMGGINVARRIFKEISPLYDSDQQRYHVVRRVSMTDEIAPQMPWGYLLQLAVKHAQGRKPYSNTDSQWVRLCGLVQAFAAIIDVQPYSPTFYSSFDAIELLPFLQEMAVYDVLFCIPQIRPRDVIKLARGMLGWLALDEPTSAGWSIEQALVVIDYLINVSCSVRGPVFVDEIDIRRACSVVPRETVEKILNEVLSHPIFGANRNFSHPTDAPTPDTPKSGHDFFLRPLLRSSGRGYIILDCSVCAPAYLEALLSALRLEMKGLDDKVGLAVERFLKAEMASHGVAVAGGDYNSAGEHGECDLVIETAEAVIFAEVKKKPLTRKAKAGSDAALLLDLAGSLLAAQAQAGWHEVRLRRDGYLELDYEGDTKRIALSGREIERVAISLLDFGGFQDRVLLKQFLEGTMNAEFIVDDVKLSKKFQEINGALAEIRDQLAMLHPGEATINQPFFHCWFISVPQFLVLLDGVTDSAGFKSALWSSRHIVTGSSDLYFDLSYMRRLKRQAHTETASLTVV</sequence>
<dbReference type="Proteomes" id="UP001054897">
    <property type="component" value="Chromosome"/>
</dbReference>
<accession>A0ABY5ADB2</accession>
<gene>
    <name evidence="1" type="ORF">L1F06_010930</name>
</gene>
<reference evidence="1" key="1">
    <citation type="submission" date="2022-06" db="EMBL/GenBank/DDBJ databases">
        <title>Complete genome of Pseudomonas hydrolytica DSWY01T.</title>
        <authorList>
            <person name="Jung J."/>
            <person name="Jeon C.O."/>
        </authorList>
    </citation>
    <scope>NUCLEOTIDE SEQUENCE</scope>
    <source>
        <strain evidence="1">DSWY01</strain>
    </source>
</reference>
<organism evidence="1 2">
    <name type="scientific">Ectopseudomonas hydrolytica</name>
    <dbReference type="NCBI Taxonomy" id="2493633"/>
    <lineage>
        <taxon>Bacteria</taxon>
        <taxon>Pseudomonadati</taxon>
        <taxon>Pseudomonadota</taxon>
        <taxon>Gammaproteobacteria</taxon>
        <taxon>Pseudomonadales</taxon>
        <taxon>Pseudomonadaceae</taxon>
        <taxon>Ectopseudomonas</taxon>
    </lineage>
</organism>